<protein>
    <submittedName>
        <fullName evidence="2">Uncharacterized protein</fullName>
    </submittedName>
</protein>
<feature type="region of interest" description="Disordered" evidence="1">
    <location>
        <begin position="23"/>
        <end position="63"/>
    </location>
</feature>
<evidence type="ECO:0000313" key="3">
    <source>
        <dbReference type="Proteomes" id="UP000575469"/>
    </source>
</evidence>
<organism evidence="2 3">
    <name type="scientific">Ralstonia insidiosa</name>
    <dbReference type="NCBI Taxonomy" id="190721"/>
    <lineage>
        <taxon>Bacteria</taxon>
        <taxon>Pseudomonadati</taxon>
        <taxon>Pseudomonadota</taxon>
        <taxon>Betaproteobacteria</taxon>
        <taxon>Burkholderiales</taxon>
        <taxon>Burkholderiaceae</taxon>
        <taxon>Ralstonia</taxon>
    </lineage>
</organism>
<sequence length="63" mass="6979">MQPGKKEKHPHAHKREELIEQAVEGTFPASDPPATGGITRVIDKKPKAHKTHKGKHKPKAKSK</sequence>
<dbReference type="EMBL" id="JABBZM010000011">
    <property type="protein sequence ID" value="NMV38894.1"/>
    <property type="molecule type" value="Genomic_DNA"/>
</dbReference>
<accession>A0A848P2M1</accession>
<evidence type="ECO:0000256" key="1">
    <source>
        <dbReference type="SAM" id="MobiDB-lite"/>
    </source>
</evidence>
<dbReference type="RefSeq" id="WP_169340360.1">
    <property type="nucleotide sequence ID" value="NZ_JABBZM010000011.1"/>
</dbReference>
<reference evidence="2 3" key="1">
    <citation type="submission" date="2020-04" db="EMBL/GenBank/DDBJ databases">
        <title>Ralstonia insidiosa genome sequencing and assembly.</title>
        <authorList>
            <person name="Martins R.C.R."/>
            <person name="Perdigao-Neto L.V."/>
            <person name="Levin A.S.S."/>
            <person name="Costa S.F."/>
        </authorList>
    </citation>
    <scope>NUCLEOTIDE SEQUENCE [LARGE SCALE GENOMIC DNA]</scope>
    <source>
        <strain evidence="2 3">5047</strain>
    </source>
</reference>
<evidence type="ECO:0000313" key="2">
    <source>
        <dbReference type="EMBL" id="NMV38894.1"/>
    </source>
</evidence>
<feature type="compositionally biased region" description="Basic residues" evidence="1">
    <location>
        <begin position="46"/>
        <end position="63"/>
    </location>
</feature>
<gene>
    <name evidence="2" type="ORF">HGR00_13330</name>
</gene>
<dbReference type="Proteomes" id="UP000575469">
    <property type="component" value="Unassembled WGS sequence"/>
</dbReference>
<comment type="caution">
    <text evidence="2">The sequence shown here is derived from an EMBL/GenBank/DDBJ whole genome shotgun (WGS) entry which is preliminary data.</text>
</comment>
<dbReference type="AlphaFoldDB" id="A0A848P2M1"/>
<name>A0A848P2M1_9RALS</name>
<proteinExistence type="predicted"/>